<dbReference type="Gene3D" id="3.30.420.40">
    <property type="match status" value="1"/>
</dbReference>
<gene>
    <name evidence="1" type="ORF">K443DRAFT_13940</name>
</gene>
<reference evidence="2" key="2">
    <citation type="submission" date="2015-01" db="EMBL/GenBank/DDBJ databases">
        <title>Evolutionary Origins and Diversification of the Mycorrhizal Mutualists.</title>
        <authorList>
            <consortium name="DOE Joint Genome Institute"/>
            <consortium name="Mycorrhizal Genomics Consortium"/>
            <person name="Kohler A."/>
            <person name="Kuo A."/>
            <person name="Nagy L.G."/>
            <person name="Floudas D."/>
            <person name="Copeland A."/>
            <person name="Barry K.W."/>
            <person name="Cichocki N."/>
            <person name="Veneault-Fourrey C."/>
            <person name="LaButti K."/>
            <person name="Lindquist E.A."/>
            <person name="Lipzen A."/>
            <person name="Lundell T."/>
            <person name="Morin E."/>
            <person name="Murat C."/>
            <person name="Riley R."/>
            <person name="Ohm R."/>
            <person name="Sun H."/>
            <person name="Tunlid A."/>
            <person name="Henrissat B."/>
            <person name="Grigoriev I.V."/>
            <person name="Hibbett D.S."/>
            <person name="Martin F."/>
        </authorList>
    </citation>
    <scope>NUCLEOTIDE SEQUENCE [LARGE SCALE GENOMIC DNA]</scope>
    <source>
        <strain evidence="2">LaAM-08-1</strain>
    </source>
</reference>
<dbReference type="EMBL" id="KN838947">
    <property type="protein sequence ID" value="KIJ92018.1"/>
    <property type="molecule type" value="Genomic_DNA"/>
</dbReference>
<dbReference type="OrthoDB" id="2963168at2759"/>
<dbReference type="Proteomes" id="UP000054477">
    <property type="component" value="Unassembled WGS sequence"/>
</dbReference>
<dbReference type="CDD" id="cd10170">
    <property type="entry name" value="ASKHA_NBD_HSP70"/>
    <property type="match status" value="1"/>
</dbReference>
<dbReference type="InterPro" id="IPR043129">
    <property type="entry name" value="ATPase_NBD"/>
</dbReference>
<evidence type="ECO:0000313" key="2">
    <source>
        <dbReference type="Proteomes" id="UP000054477"/>
    </source>
</evidence>
<proteinExistence type="predicted"/>
<accession>A0A0C9WUB1</accession>
<dbReference type="STRING" id="1095629.A0A0C9WUB1"/>
<name>A0A0C9WUB1_9AGAR</name>
<dbReference type="PANTHER" id="PTHR14187">
    <property type="entry name" value="ALPHA KINASE/ELONGATION FACTOR 2 KINASE"/>
    <property type="match status" value="1"/>
</dbReference>
<dbReference type="AlphaFoldDB" id="A0A0C9WUB1"/>
<dbReference type="SUPFAM" id="SSF53067">
    <property type="entry name" value="Actin-like ATPase domain"/>
    <property type="match status" value="2"/>
</dbReference>
<evidence type="ECO:0008006" key="3">
    <source>
        <dbReference type="Google" id="ProtNLM"/>
    </source>
</evidence>
<dbReference type="PANTHER" id="PTHR14187:SF5">
    <property type="entry name" value="HEAT SHOCK 70 KDA PROTEIN 12A"/>
    <property type="match status" value="1"/>
</dbReference>
<organism evidence="1 2">
    <name type="scientific">Laccaria amethystina LaAM-08-1</name>
    <dbReference type="NCBI Taxonomy" id="1095629"/>
    <lineage>
        <taxon>Eukaryota</taxon>
        <taxon>Fungi</taxon>
        <taxon>Dikarya</taxon>
        <taxon>Basidiomycota</taxon>
        <taxon>Agaricomycotina</taxon>
        <taxon>Agaricomycetes</taxon>
        <taxon>Agaricomycetidae</taxon>
        <taxon>Agaricales</taxon>
        <taxon>Agaricineae</taxon>
        <taxon>Hydnangiaceae</taxon>
        <taxon>Laccaria</taxon>
    </lineage>
</organism>
<keyword evidence="2" id="KW-1185">Reference proteome</keyword>
<evidence type="ECO:0000313" key="1">
    <source>
        <dbReference type="EMBL" id="KIJ92018.1"/>
    </source>
</evidence>
<dbReference type="HOGENOM" id="CLU_009958_4_2_1"/>
<sequence length="585" mass="65314">MSPRSEFNGSIRKLVVAFDIGTTFSGISYSVLDPGQTPEIKGEEVDSDSKIPTIIYYDDNGSVCAVGAEAVQEGIDGVAENEGWTKADWFKLHLRPKIPTTALTVRHIPPLPPNKTALEVFADFLRYLNQCTRSYILETHANGSGLWESVEQQIAYVLTHPNGWEGAQQSEMRKAAVIAGLVPDTEEGRSRVSFVTEGEASLHYCIQRGLMSETVKDGDGVLIVDAGGGTIDISGYRQISNQSFEEMATPECHFQGSIFVTNRAREFLEDLLRGSRFFKEVDLITKRFDNKTKLGFRDMDPPHFLQFTSVREFDPKLNIRSGQLKLMGSDVASFFEPSVACIVKAVAQQRAASETNISTVFLVGGFAASDWLFSRVKGTLELLGINFCRPDNRINSKAVADGAIFHFLDHFVGAHMSKFTYGAKVNILYDPGIYEHLARSSTIFTHLDGTRRLPGAFSEILQKNTRVSQGDEFRKDYSTSSRSPSKLSSVTFDLYCARADAGNLTEWFDEDPEIYLKLCTIEADMTSVCHLLPPRRSRKRGKIYYTMNYSIILFFGMTELSAQIAWMENGVEKRSPARVVYDPPQ</sequence>
<reference evidence="1 2" key="1">
    <citation type="submission" date="2014-04" db="EMBL/GenBank/DDBJ databases">
        <authorList>
            <consortium name="DOE Joint Genome Institute"/>
            <person name="Kuo A."/>
            <person name="Kohler A."/>
            <person name="Nagy L.G."/>
            <person name="Floudas D."/>
            <person name="Copeland A."/>
            <person name="Barry K.W."/>
            <person name="Cichocki N."/>
            <person name="Veneault-Fourrey C."/>
            <person name="LaButti K."/>
            <person name="Lindquist E.A."/>
            <person name="Lipzen A."/>
            <person name="Lundell T."/>
            <person name="Morin E."/>
            <person name="Murat C."/>
            <person name="Sun H."/>
            <person name="Tunlid A."/>
            <person name="Henrissat B."/>
            <person name="Grigoriev I.V."/>
            <person name="Hibbett D.S."/>
            <person name="Martin F."/>
            <person name="Nordberg H.P."/>
            <person name="Cantor M.N."/>
            <person name="Hua S.X."/>
        </authorList>
    </citation>
    <scope>NUCLEOTIDE SEQUENCE [LARGE SCALE GENOMIC DNA]</scope>
    <source>
        <strain evidence="1 2">LaAM-08-1</strain>
    </source>
</reference>
<protein>
    <recommendedName>
        <fullName evidence="3">Actin-like ATPase domain-containing protein</fullName>
    </recommendedName>
</protein>